<proteinExistence type="predicted"/>
<evidence type="ECO:0000256" key="1">
    <source>
        <dbReference type="SAM" id="MobiDB-lite"/>
    </source>
</evidence>
<feature type="region of interest" description="Disordered" evidence="1">
    <location>
        <begin position="62"/>
        <end position="81"/>
    </location>
</feature>
<dbReference type="OrthoDB" id="886866at2"/>
<organism evidence="2 3">
    <name type="scientific">Hymenobacter chitinivorans DSM 11115</name>
    <dbReference type="NCBI Taxonomy" id="1121954"/>
    <lineage>
        <taxon>Bacteria</taxon>
        <taxon>Pseudomonadati</taxon>
        <taxon>Bacteroidota</taxon>
        <taxon>Cytophagia</taxon>
        <taxon>Cytophagales</taxon>
        <taxon>Hymenobacteraceae</taxon>
        <taxon>Hymenobacter</taxon>
    </lineage>
</organism>
<dbReference type="Gene3D" id="1.10.260.40">
    <property type="entry name" value="lambda repressor-like DNA-binding domains"/>
    <property type="match status" value="1"/>
</dbReference>
<reference evidence="2 3" key="1">
    <citation type="submission" date="2017-11" db="EMBL/GenBank/DDBJ databases">
        <title>Genomic Encyclopedia of Archaeal and Bacterial Type Strains, Phase II (KMG-II): From Individual Species to Whole Genera.</title>
        <authorList>
            <person name="Goeker M."/>
        </authorList>
    </citation>
    <scope>NUCLEOTIDE SEQUENCE [LARGE SCALE GENOMIC DNA]</scope>
    <source>
        <strain evidence="2 3">DSM 11115</strain>
    </source>
</reference>
<dbReference type="Proteomes" id="UP000228535">
    <property type="component" value="Unassembled WGS sequence"/>
</dbReference>
<protein>
    <recommendedName>
        <fullName evidence="4">Helix-turn-helix protein</fullName>
    </recommendedName>
</protein>
<sequence>MLRTPTSFSEGTAADVRRHFALSQVELGRWLGVSSIQVRAVEAGRRNFSPPAEARLRRLSDLLPPRGPELPAPEALPPLPPRVAHSAKEAREAELLRRRVRRCQHLARQLSFQLETLALQDEALLRRRQGVAALRLALATPPAVAGPGYDAAEEEAWLVRIEADVAALPPRPGPLARAHLALRRQLLLDEAAALLLLLEPAAAVVPTP</sequence>
<dbReference type="InterPro" id="IPR010982">
    <property type="entry name" value="Lambda_DNA-bd_dom_sf"/>
</dbReference>
<feature type="compositionally biased region" description="Pro residues" evidence="1">
    <location>
        <begin position="65"/>
        <end position="81"/>
    </location>
</feature>
<dbReference type="GO" id="GO:0003677">
    <property type="term" value="F:DNA binding"/>
    <property type="evidence" value="ECO:0007669"/>
    <property type="project" value="InterPro"/>
</dbReference>
<gene>
    <name evidence="2" type="ORF">CLV45_3907</name>
</gene>
<keyword evidence="3" id="KW-1185">Reference proteome</keyword>
<dbReference type="RefSeq" id="WP_100338138.1">
    <property type="nucleotide sequence ID" value="NZ_PGFA01000003.1"/>
</dbReference>
<evidence type="ECO:0008006" key="4">
    <source>
        <dbReference type="Google" id="ProtNLM"/>
    </source>
</evidence>
<dbReference type="EMBL" id="PGFA01000003">
    <property type="protein sequence ID" value="PJJ53247.1"/>
    <property type="molecule type" value="Genomic_DNA"/>
</dbReference>
<name>A0A2M9B5P5_9BACT</name>
<evidence type="ECO:0000313" key="2">
    <source>
        <dbReference type="EMBL" id="PJJ53247.1"/>
    </source>
</evidence>
<comment type="caution">
    <text evidence="2">The sequence shown here is derived from an EMBL/GenBank/DDBJ whole genome shotgun (WGS) entry which is preliminary data.</text>
</comment>
<accession>A0A2M9B5P5</accession>
<evidence type="ECO:0000313" key="3">
    <source>
        <dbReference type="Proteomes" id="UP000228535"/>
    </source>
</evidence>
<dbReference type="AlphaFoldDB" id="A0A2M9B5P5"/>